<protein>
    <submittedName>
        <fullName evidence="1">Uncharacterized protein</fullName>
    </submittedName>
</protein>
<sequence length="119" mass="12827">MRLAVEAVLDGLGLPVPWTIFDIDWTPGSPLPMTVTVGPRPREAVVAYCDPHGPWPETVVRLASDLQDHACEVHWGRPFPPCPGHTHPLATGVAGGVAVWECPVSPRHHRSPILPDGTP</sequence>
<gene>
    <name evidence="1" type="ORF">DP939_33285</name>
</gene>
<keyword evidence="2" id="KW-1185">Reference proteome</keyword>
<accession>A0A366LPQ9</accession>
<reference evidence="1 2" key="1">
    <citation type="submission" date="2018-06" db="EMBL/GenBank/DDBJ databases">
        <title>Sphaerisporangium craniellae sp. nov., isolated from a marine sponge in the South China Sea.</title>
        <authorList>
            <person name="Li L."/>
        </authorList>
    </citation>
    <scope>NUCLEOTIDE SEQUENCE [LARGE SCALE GENOMIC DNA]</scope>
    <source>
        <strain evidence="1 2">LHW63015</strain>
    </source>
</reference>
<name>A0A366LPQ9_9ACTN</name>
<dbReference type="EMBL" id="QMEY01000020">
    <property type="protein sequence ID" value="RBQ15881.1"/>
    <property type="molecule type" value="Genomic_DNA"/>
</dbReference>
<organism evidence="1 2">
    <name type="scientific">Spongiactinospora rosea</name>
    <dbReference type="NCBI Taxonomy" id="2248750"/>
    <lineage>
        <taxon>Bacteria</taxon>
        <taxon>Bacillati</taxon>
        <taxon>Actinomycetota</taxon>
        <taxon>Actinomycetes</taxon>
        <taxon>Streptosporangiales</taxon>
        <taxon>Streptosporangiaceae</taxon>
        <taxon>Spongiactinospora</taxon>
    </lineage>
</organism>
<evidence type="ECO:0000313" key="1">
    <source>
        <dbReference type="EMBL" id="RBQ15881.1"/>
    </source>
</evidence>
<proteinExistence type="predicted"/>
<dbReference type="Proteomes" id="UP000253303">
    <property type="component" value="Unassembled WGS sequence"/>
</dbReference>
<comment type="caution">
    <text evidence="1">The sequence shown here is derived from an EMBL/GenBank/DDBJ whole genome shotgun (WGS) entry which is preliminary data.</text>
</comment>
<dbReference type="AlphaFoldDB" id="A0A366LPQ9"/>
<evidence type="ECO:0000313" key="2">
    <source>
        <dbReference type="Proteomes" id="UP000253303"/>
    </source>
</evidence>